<dbReference type="FunFam" id="2.170.130.10:FF:000001">
    <property type="entry name" value="Catecholate siderophore TonB-dependent receptor"/>
    <property type="match status" value="1"/>
</dbReference>
<keyword evidence="10 15" id="KW-0798">TonB box</keyword>
<dbReference type="GO" id="GO:0015344">
    <property type="term" value="F:siderophore uptake transmembrane transporter activity"/>
    <property type="evidence" value="ECO:0007669"/>
    <property type="project" value="TreeGrafter"/>
</dbReference>
<evidence type="ECO:0000256" key="12">
    <source>
        <dbReference type="ARBA" id="ARBA00023170"/>
    </source>
</evidence>
<keyword evidence="4 14" id="KW-1134">Transmembrane beta strand</keyword>
<dbReference type="InterPro" id="IPR010105">
    <property type="entry name" value="TonB_sidphr_rcpt"/>
</dbReference>
<dbReference type="PANTHER" id="PTHR32552">
    <property type="entry name" value="FERRICHROME IRON RECEPTOR-RELATED"/>
    <property type="match status" value="1"/>
</dbReference>
<dbReference type="SMART" id="SM00965">
    <property type="entry name" value="STN"/>
    <property type="match status" value="1"/>
</dbReference>
<comment type="subcellular location">
    <subcellularLocation>
        <location evidence="1 14">Cell outer membrane</location>
        <topology evidence="1 14">Multi-pass membrane protein</topology>
    </subcellularLocation>
</comment>
<evidence type="ECO:0000256" key="16">
    <source>
        <dbReference type="SAM" id="SignalP"/>
    </source>
</evidence>
<keyword evidence="12 18" id="KW-0675">Receptor</keyword>
<dbReference type="InterPro" id="IPR012910">
    <property type="entry name" value="Plug_dom"/>
</dbReference>
<evidence type="ECO:0000256" key="6">
    <source>
        <dbReference type="ARBA" id="ARBA00022692"/>
    </source>
</evidence>
<dbReference type="InterPro" id="IPR039426">
    <property type="entry name" value="TonB-dep_rcpt-like"/>
</dbReference>
<dbReference type="Gene3D" id="2.40.170.20">
    <property type="entry name" value="TonB-dependent receptor, beta-barrel domain"/>
    <property type="match status" value="1"/>
</dbReference>
<keyword evidence="9" id="KW-0406">Ion transport</keyword>
<dbReference type="OrthoDB" id="127311at2"/>
<evidence type="ECO:0000256" key="4">
    <source>
        <dbReference type="ARBA" id="ARBA00022452"/>
    </source>
</evidence>
<dbReference type="Pfam" id="PF07715">
    <property type="entry name" value="Plug"/>
    <property type="match status" value="1"/>
</dbReference>
<dbReference type="SUPFAM" id="SSF56935">
    <property type="entry name" value="Porins"/>
    <property type="match status" value="1"/>
</dbReference>
<organism evidence="18 19">
    <name type="scientific">Pigmentiphaga humi</name>
    <dbReference type="NCBI Taxonomy" id="2478468"/>
    <lineage>
        <taxon>Bacteria</taxon>
        <taxon>Pseudomonadati</taxon>
        <taxon>Pseudomonadota</taxon>
        <taxon>Betaproteobacteria</taxon>
        <taxon>Burkholderiales</taxon>
        <taxon>Alcaligenaceae</taxon>
        <taxon>Pigmentiphaga</taxon>
    </lineage>
</organism>
<dbReference type="PROSITE" id="PS52016">
    <property type="entry name" value="TONB_DEPENDENT_REC_3"/>
    <property type="match status" value="1"/>
</dbReference>
<dbReference type="CDD" id="cd01347">
    <property type="entry name" value="ligand_gated_channel"/>
    <property type="match status" value="1"/>
</dbReference>
<dbReference type="FunFam" id="2.40.170.20:FF:000005">
    <property type="entry name" value="TonB-dependent siderophore receptor"/>
    <property type="match status" value="1"/>
</dbReference>
<evidence type="ECO:0000256" key="14">
    <source>
        <dbReference type="PROSITE-ProRule" id="PRU01360"/>
    </source>
</evidence>
<comment type="similarity">
    <text evidence="2 14 15">Belongs to the TonB-dependent receptor family.</text>
</comment>
<dbReference type="InterPro" id="IPR036942">
    <property type="entry name" value="Beta-barrel_TonB_sf"/>
</dbReference>
<dbReference type="Proteomes" id="UP000277294">
    <property type="component" value="Unassembled WGS sequence"/>
</dbReference>
<feature type="chain" id="PRO_5018223344" evidence="16">
    <location>
        <begin position="24"/>
        <end position="801"/>
    </location>
</feature>
<keyword evidence="7 16" id="KW-0732">Signal</keyword>
<evidence type="ECO:0000259" key="17">
    <source>
        <dbReference type="SMART" id="SM00965"/>
    </source>
</evidence>
<dbReference type="EMBL" id="UWPJ01000006">
    <property type="protein sequence ID" value="VCU68526.1"/>
    <property type="molecule type" value="Genomic_DNA"/>
</dbReference>
<evidence type="ECO:0000256" key="7">
    <source>
        <dbReference type="ARBA" id="ARBA00022729"/>
    </source>
</evidence>
<keyword evidence="3 14" id="KW-0813">Transport</keyword>
<evidence type="ECO:0000256" key="13">
    <source>
        <dbReference type="ARBA" id="ARBA00023237"/>
    </source>
</evidence>
<dbReference type="Pfam" id="PF00593">
    <property type="entry name" value="TonB_dep_Rec_b-barrel"/>
    <property type="match status" value="1"/>
</dbReference>
<feature type="domain" description="Secretin/TonB short N-terminal" evidence="17">
    <location>
        <begin position="46"/>
        <end position="97"/>
    </location>
</feature>
<evidence type="ECO:0000256" key="11">
    <source>
        <dbReference type="ARBA" id="ARBA00023136"/>
    </source>
</evidence>
<keyword evidence="11 14" id="KW-0472">Membrane</keyword>
<keyword evidence="5" id="KW-0410">Iron transport</keyword>
<dbReference type="GO" id="GO:0015891">
    <property type="term" value="P:siderophore transport"/>
    <property type="evidence" value="ECO:0007669"/>
    <property type="project" value="InterPro"/>
</dbReference>
<dbReference type="AlphaFoldDB" id="A0A3P4AYS8"/>
<keyword evidence="13 14" id="KW-0998">Cell outer membrane</keyword>
<dbReference type="InterPro" id="IPR011662">
    <property type="entry name" value="Secretin/TonB_short_N"/>
</dbReference>
<dbReference type="NCBIfam" id="TIGR01783">
    <property type="entry name" value="TonB-siderophor"/>
    <property type="match status" value="1"/>
</dbReference>
<dbReference type="GO" id="GO:0038023">
    <property type="term" value="F:signaling receptor activity"/>
    <property type="evidence" value="ECO:0007669"/>
    <property type="project" value="InterPro"/>
</dbReference>
<evidence type="ECO:0000256" key="5">
    <source>
        <dbReference type="ARBA" id="ARBA00022496"/>
    </source>
</evidence>
<name>A0A3P4AYS8_9BURK</name>
<gene>
    <name evidence="18" type="primary">fhuA_2</name>
    <name evidence="18" type="ORF">PIGHUM_00580</name>
</gene>
<evidence type="ECO:0000256" key="8">
    <source>
        <dbReference type="ARBA" id="ARBA00023004"/>
    </source>
</evidence>
<evidence type="ECO:0000256" key="10">
    <source>
        <dbReference type="ARBA" id="ARBA00023077"/>
    </source>
</evidence>
<dbReference type="InterPro" id="IPR000531">
    <property type="entry name" value="Beta-barrel_TonB"/>
</dbReference>
<evidence type="ECO:0000256" key="2">
    <source>
        <dbReference type="ARBA" id="ARBA00009810"/>
    </source>
</evidence>
<dbReference type="InterPro" id="IPR037066">
    <property type="entry name" value="Plug_dom_sf"/>
</dbReference>
<proteinExistence type="inferred from homology"/>
<keyword evidence="19" id="KW-1185">Reference proteome</keyword>
<dbReference type="Gene3D" id="3.55.50.30">
    <property type="match status" value="1"/>
</dbReference>
<evidence type="ECO:0000313" key="18">
    <source>
        <dbReference type="EMBL" id="VCU68526.1"/>
    </source>
</evidence>
<dbReference type="PANTHER" id="PTHR32552:SF68">
    <property type="entry name" value="FERRICHROME OUTER MEMBRANE TRANSPORTER_PHAGE RECEPTOR"/>
    <property type="match status" value="1"/>
</dbReference>
<sequence>MKFHSLAPIAAAVSLLAAPAAQAVQADIPAGPLGRALSLFASRAGVVLSFPSGLADGLQSQGLKGEYSVKSGFDALLAGTGLEVTGTPEGGYTLRRIAPRAEQQVSMPASAEASTSLPVVTVTGRREANGEGYVATRSSIGTKTDTPLIEVPQSVSVVTRDQIDDQAANSVREALRYTPGLLSEYRGAGGTRYDTILYRGLGGGINYDYSFLDGMRLLGANYAVPQVDPYQLERIDVLRGPSSVLFGQGTPGGMINLVSKMPTTDALHEVQAQVGNRGWKQLGVDLGGRLNQDGTLSYRLTGVGHSGDSQINHQKDERVAVSGGITWQPDADTRLTLLMRYQHDPEGGYFGFLPAAGTVTTLPDGTRIARNFFDGSPLYDQFQRTQSSVGYQFERRVNDQWTLQSSLRYMHVTTDYKSVFTSGLDTTDAANPLLMRRAIFNNANYDAITADNRAQYSFRTGELAHKLLVGLDYQRLNYSESQGMGSAPSLSIRNPDYAAAIAAPALSTQADQTLDQLGLYLQDQVKWGRWTWLASIRQDWAHNNRANRMNGSETDQSDRALTWRSGIVYQFDNGVAPYASYSRSFQPVADADAQGRLFKPTTGEQYEAGVKYQPPGSNTFVTAALYQINQRNVLTTDPANTAYSIQTGEVRTRGLELEMRTSLTRNLDLIASYTRTDAVNTRSTTAQDLHPTYVPDQSAGLWANYTMREGALAGLSLSGGIRYTGRGWVDAANTTRVPDYTLLDAAIRYDLGKSNPALRGLIVAFNVANLTDKTYVSACATATKCFYGAGRTARATMTYRW</sequence>
<feature type="signal peptide" evidence="16">
    <location>
        <begin position="1"/>
        <end position="23"/>
    </location>
</feature>
<evidence type="ECO:0000313" key="19">
    <source>
        <dbReference type="Proteomes" id="UP000277294"/>
    </source>
</evidence>
<evidence type="ECO:0000256" key="15">
    <source>
        <dbReference type="RuleBase" id="RU003357"/>
    </source>
</evidence>
<evidence type="ECO:0000256" key="1">
    <source>
        <dbReference type="ARBA" id="ARBA00004571"/>
    </source>
</evidence>
<reference evidence="18 19" key="1">
    <citation type="submission" date="2018-10" db="EMBL/GenBank/DDBJ databases">
        <authorList>
            <person name="Criscuolo A."/>
        </authorList>
    </citation>
    <scope>NUCLEOTIDE SEQUENCE [LARGE SCALE GENOMIC DNA]</scope>
    <source>
        <strain evidence="18">DnA1</strain>
    </source>
</reference>
<accession>A0A3P4AYS8</accession>
<dbReference type="Gene3D" id="2.170.130.10">
    <property type="entry name" value="TonB-dependent receptor, plug domain"/>
    <property type="match status" value="1"/>
</dbReference>
<dbReference type="RefSeq" id="WP_124077766.1">
    <property type="nucleotide sequence ID" value="NZ_UWPJ01000006.1"/>
</dbReference>
<keyword evidence="6 14" id="KW-0812">Transmembrane</keyword>
<dbReference type="GO" id="GO:0009279">
    <property type="term" value="C:cell outer membrane"/>
    <property type="evidence" value="ECO:0007669"/>
    <property type="project" value="UniProtKB-SubCell"/>
</dbReference>
<evidence type="ECO:0000256" key="3">
    <source>
        <dbReference type="ARBA" id="ARBA00022448"/>
    </source>
</evidence>
<protein>
    <submittedName>
        <fullName evidence="18">Ferrichrome-iron receptor</fullName>
    </submittedName>
</protein>
<evidence type="ECO:0000256" key="9">
    <source>
        <dbReference type="ARBA" id="ARBA00023065"/>
    </source>
</evidence>
<keyword evidence="8" id="KW-0408">Iron</keyword>